<protein>
    <recommendedName>
        <fullName evidence="4">HTH araC/xylS-type domain-containing protein</fullName>
    </recommendedName>
</protein>
<dbReference type="InterPro" id="IPR009057">
    <property type="entry name" value="Homeodomain-like_sf"/>
</dbReference>
<dbReference type="PROSITE" id="PS00041">
    <property type="entry name" value="HTH_ARAC_FAMILY_1"/>
    <property type="match status" value="1"/>
</dbReference>
<dbReference type="Gene3D" id="1.10.10.60">
    <property type="entry name" value="Homeodomain-like"/>
    <property type="match status" value="2"/>
</dbReference>
<evidence type="ECO:0000256" key="3">
    <source>
        <dbReference type="ARBA" id="ARBA00023163"/>
    </source>
</evidence>
<accession>A0A3D2X2L4</accession>
<dbReference type="SUPFAM" id="SSF46689">
    <property type="entry name" value="Homeodomain-like"/>
    <property type="match status" value="1"/>
</dbReference>
<proteinExistence type="predicted"/>
<keyword evidence="3" id="KW-0804">Transcription</keyword>
<evidence type="ECO:0000313" key="5">
    <source>
        <dbReference type="EMBL" id="HCL01216.1"/>
    </source>
</evidence>
<dbReference type="InterPro" id="IPR018060">
    <property type="entry name" value="HTH_AraC"/>
</dbReference>
<keyword evidence="1" id="KW-0805">Transcription regulation</keyword>
<dbReference type="GO" id="GO:0043565">
    <property type="term" value="F:sequence-specific DNA binding"/>
    <property type="evidence" value="ECO:0007669"/>
    <property type="project" value="InterPro"/>
</dbReference>
<dbReference type="GO" id="GO:0003700">
    <property type="term" value="F:DNA-binding transcription factor activity"/>
    <property type="evidence" value="ECO:0007669"/>
    <property type="project" value="InterPro"/>
</dbReference>
<dbReference type="Pfam" id="PF12833">
    <property type="entry name" value="HTH_18"/>
    <property type="match status" value="1"/>
</dbReference>
<sequence>EEGGKKLELIPGDMYILDPMYEHVGTRASWCEYYYIHFTHPALIKLQDEGIILWNRLAKKRGRALQSNKYSYDLCGDTRLYLPRYYNLAHYSSLLQVEGLFNEARKYNENQMEYYKTLCGSKILEAIILISRSYTSTKVFTQVQSLPKSYPVVEELLTFLNEEYVKKITSNLLEEKFNRNFDYMNRVFKQVTGTTIFRYLTRVRINRAEMFMQNATLTMAEIGEQSGFSDEYYFSRVFKKKTGEAPTGYLKNSMKSNLFTNPFTGTETKEEKSAE</sequence>
<dbReference type="EMBL" id="DPVV01000080">
    <property type="protein sequence ID" value="HCL01216.1"/>
    <property type="molecule type" value="Genomic_DNA"/>
</dbReference>
<dbReference type="PANTHER" id="PTHR43280:SF28">
    <property type="entry name" value="HTH-TYPE TRANSCRIPTIONAL ACTIVATOR RHAS"/>
    <property type="match status" value="1"/>
</dbReference>
<dbReference type="PROSITE" id="PS01124">
    <property type="entry name" value="HTH_ARAC_FAMILY_2"/>
    <property type="match status" value="1"/>
</dbReference>
<evidence type="ECO:0000313" key="6">
    <source>
        <dbReference type="Proteomes" id="UP000262969"/>
    </source>
</evidence>
<dbReference type="Proteomes" id="UP000262969">
    <property type="component" value="Unassembled WGS sequence"/>
</dbReference>
<evidence type="ECO:0000256" key="1">
    <source>
        <dbReference type="ARBA" id="ARBA00023015"/>
    </source>
</evidence>
<gene>
    <name evidence="5" type="ORF">DHW61_02185</name>
</gene>
<keyword evidence="2" id="KW-0238">DNA-binding</keyword>
<dbReference type="AlphaFoldDB" id="A0A3D2X2L4"/>
<feature type="domain" description="HTH araC/xylS-type" evidence="4">
    <location>
        <begin position="154"/>
        <end position="252"/>
    </location>
</feature>
<feature type="non-terminal residue" evidence="5">
    <location>
        <position position="1"/>
    </location>
</feature>
<dbReference type="PANTHER" id="PTHR43280">
    <property type="entry name" value="ARAC-FAMILY TRANSCRIPTIONAL REGULATOR"/>
    <property type="match status" value="1"/>
</dbReference>
<dbReference type="InterPro" id="IPR018062">
    <property type="entry name" value="HTH_AraC-typ_CS"/>
</dbReference>
<dbReference type="SMART" id="SM00342">
    <property type="entry name" value="HTH_ARAC"/>
    <property type="match status" value="1"/>
</dbReference>
<comment type="caution">
    <text evidence="5">The sequence shown here is derived from an EMBL/GenBank/DDBJ whole genome shotgun (WGS) entry which is preliminary data.</text>
</comment>
<reference evidence="5 6" key="1">
    <citation type="journal article" date="2018" name="Nat. Biotechnol.">
        <title>A standardized bacterial taxonomy based on genome phylogeny substantially revises the tree of life.</title>
        <authorList>
            <person name="Parks D.H."/>
            <person name="Chuvochina M."/>
            <person name="Waite D.W."/>
            <person name="Rinke C."/>
            <person name="Skarshewski A."/>
            <person name="Chaumeil P.A."/>
            <person name="Hugenholtz P."/>
        </authorList>
    </citation>
    <scope>NUCLEOTIDE SEQUENCE [LARGE SCALE GENOMIC DNA]</scope>
    <source>
        <strain evidence="5">UBA11728</strain>
    </source>
</reference>
<organism evidence="5 6">
    <name type="scientific">Lachnoclostridium phytofermentans</name>
    <dbReference type="NCBI Taxonomy" id="66219"/>
    <lineage>
        <taxon>Bacteria</taxon>
        <taxon>Bacillati</taxon>
        <taxon>Bacillota</taxon>
        <taxon>Clostridia</taxon>
        <taxon>Lachnospirales</taxon>
        <taxon>Lachnospiraceae</taxon>
    </lineage>
</organism>
<name>A0A3D2X2L4_9FIRM</name>
<evidence type="ECO:0000259" key="4">
    <source>
        <dbReference type="PROSITE" id="PS01124"/>
    </source>
</evidence>
<evidence type="ECO:0000256" key="2">
    <source>
        <dbReference type="ARBA" id="ARBA00023125"/>
    </source>
</evidence>